<dbReference type="Gene3D" id="3.90.1300.10">
    <property type="entry name" value="Amidase signature (AS) domain"/>
    <property type="match status" value="1"/>
</dbReference>
<feature type="domain" description="Amidase" evidence="2">
    <location>
        <begin position="130"/>
        <end position="483"/>
    </location>
</feature>
<dbReference type="SUPFAM" id="SSF75304">
    <property type="entry name" value="Amidase signature (AS) enzymes"/>
    <property type="match status" value="1"/>
</dbReference>
<reference evidence="3 4" key="1">
    <citation type="submission" date="2020-01" db="EMBL/GenBank/DDBJ databases">
        <title>Genome analysis.</title>
        <authorList>
            <person name="Wu S."/>
            <person name="Wang G."/>
        </authorList>
    </citation>
    <scope>NUCLEOTIDE SEQUENCE [LARGE SCALE GENOMIC DNA]</scope>
    <source>
        <strain evidence="3 4">SYL130</strain>
    </source>
</reference>
<dbReference type="Proteomes" id="UP000753802">
    <property type="component" value="Unassembled WGS sequence"/>
</dbReference>
<gene>
    <name evidence="3" type="ORF">GWC95_00275</name>
</gene>
<dbReference type="RefSeq" id="WP_161816670.1">
    <property type="nucleotide sequence ID" value="NZ_JAACJS010000002.1"/>
</dbReference>
<dbReference type="InterPro" id="IPR023631">
    <property type="entry name" value="Amidase_dom"/>
</dbReference>
<dbReference type="PANTHER" id="PTHR11895">
    <property type="entry name" value="TRANSAMIDASE"/>
    <property type="match status" value="1"/>
</dbReference>
<proteinExistence type="predicted"/>
<accession>A0ABW9ZQ03</accession>
<sequence length="552" mass="60629">MKKITALFAMLISIASFSQDTISKSDVAAASRLLDLQFSQKEIDTMYDGVKENLFGYRMMHKQTLANSVPMTLWHSPVLPGMKFDEKQEPVNWNIPPNVSLPANKNDLAFYSVLQLASLIKNKKISSVALTQFFIDRIKKFGDTLQCVISVTQDIAMEQAKQADAEIAKGKYRGPLHGIPYGLKDLFAVKGTKTTWGAAPYKNQAIEQDAFVYTQLKNAGAVLVAKFTLGALAMGDNWYGGKTKNPWNLKTGSSGSSAGSASATVAGLVPFAIGTETWGSIVSPATTCGATGLRPTFGSVSRSGAMTLSWSLDKAGPICRTAEDAAVVFNYLHGTDGLDMSAVNKPFNYKQKADIKKMRVAYAKNYFDKITDTSRNEWKVLDAYKKMGVELIPLNFPDSGVYNFNIMDIVISAEAAAAFDEFTRNNIDDEMTNQSKNDWPNTFRISRLMSATEYINANRHRYLLMQKVNDALKDIDVLICPTRGSGNQGAITNLTGHPVVSVPCGFDKRNNLPTSFTLIGRLYDEASILAAAKAYQDATHRDEMHPPLFTNP</sequence>
<dbReference type="PANTHER" id="PTHR11895:SF73">
    <property type="entry name" value="AMIDASE FAMILY PROTEIN"/>
    <property type="match status" value="1"/>
</dbReference>
<evidence type="ECO:0000256" key="1">
    <source>
        <dbReference type="SAM" id="SignalP"/>
    </source>
</evidence>
<protein>
    <submittedName>
        <fullName evidence="3">Amidase</fullName>
    </submittedName>
</protein>
<feature type="chain" id="PRO_5046953878" evidence="1">
    <location>
        <begin position="19"/>
        <end position="552"/>
    </location>
</feature>
<dbReference type="EMBL" id="JAACJS010000002">
    <property type="protein sequence ID" value="NCI48334.1"/>
    <property type="molecule type" value="Genomic_DNA"/>
</dbReference>
<keyword evidence="4" id="KW-1185">Reference proteome</keyword>
<feature type="signal peptide" evidence="1">
    <location>
        <begin position="1"/>
        <end position="18"/>
    </location>
</feature>
<evidence type="ECO:0000313" key="4">
    <source>
        <dbReference type="Proteomes" id="UP000753802"/>
    </source>
</evidence>
<keyword evidence="1" id="KW-0732">Signal</keyword>
<comment type="caution">
    <text evidence="3">The sequence shown here is derived from an EMBL/GenBank/DDBJ whole genome shotgun (WGS) entry which is preliminary data.</text>
</comment>
<evidence type="ECO:0000259" key="2">
    <source>
        <dbReference type="Pfam" id="PF01425"/>
    </source>
</evidence>
<name>A0ABW9ZQ03_9BACT</name>
<dbReference type="InterPro" id="IPR036928">
    <property type="entry name" value="AS_sf"/>
</dbReference>
<dbReference type="Pfam" id="PF01425">
    <property type="entry name" value="Amidase"/>
    <property type="match status" value="1"/>
</dbReference>
<organism evidence="3 4">
    <name type="scientific">Sediminibacterium roseum</name>
    <dbReference type="NCBI Taxonomy" id="1978412"/>
    <lineage>
        <taxon>Bacteria</taxon>
        <taxon>Pseudomonadati</taxon>
        <taxon>Bacteroidota</taxon>
        <taxon>Chitinophagia</taxon>
        <taxon>Chitinophagales</taxon>
        <taxon>Chitinophagaceae</taxon>
        <taxon>Sediminibacterium</taxon>
    </lineage>
</organism>
<evidence type="ECO:0000313" key="3">
    <source>
        <dbReference type="EMBL" id="NCI48334.1"/>
    </source>
</evidence>
<dbReference type="InterPro" id="IPR000120">
    <property type="entry name" value="Amidase"/>
</dbReference>